<dbReference type="PRINTS" id="PR00320">
    <property type="entry name" value="GPROTEINBRPT"/>
</dbReference>
<dbReference type="PANTHER" id="PTHR22846">
    <property type="entry name" value="WD40 REPEAT PROTEIN"/>
    <property type="match status" value="1"/>
</dbReference>
<dbReference type="PROSITE" id="PS50896">
    <property type="entry name" value="LISH"/>
    <property type="match status" value="1"/>
</dbReference>
<dbReference type="PANTHER" id="PTHR22846:SF40">
    <property type="entry name" value="F-BOX-LIKE_WD REPEAT-CONTAINING PROTEIN TBL1XR1"/>
    <property type="match status" value="1"/>
</dbReference>
<gene>
    <name evidence="13" type="ORF">GSTENG00014964001</name>
</gene>
<proteinExistence type="inferred from homology"/>
<dbReference type="PROSITE" id="PS50082">
    <property type="entry name" value="WD_REPEATS_2"/>
    <property type="match status" value="5"/>
</dbReference>
<keyword evidence="4" id="KW-0677">Repeat</keyword>
<dbReference type="InterPro" id="IPR036322">
    <property type="entry name" value="WD40_repeat_dom_sf"/>
</dbReference>
<keyword evidence="2" id="KW-0678">Repressor</keyword>
<keyword evidence="3 12" id="KW-0853">WD repeat</keyword>
<dbReference type="Gene3D" id="2.130.10.10">
    <property type="entry name" value="YVTN repeat-like/Quinoprotein amine dehydrogenase"/>
    <property type="match status" value="1"/>
</dbReference>
<evidence type="ECO:0000256" key="10">
    <source>
        <dbReference type="ARBA" id="ARBA00023242"/>
    </source>
</evidence>
<evidence type="ECO:0000313" key="13">
    <source>
        <dbReference type="EMBL" id="CAF97550.1"/>
    </source>
</evidence>
<keyword evidence="10" id="KW-0539">Nucleus</keyword>
<dbReference type="KEGG" id="tng:GSTEN00014964G001"/>
<dbReference type="CDD" id="cd00200">
    <property type="entry name" value="WD40"/>
    <property type="match status" value="1"/>
</dbReference>
<dbReference type="Gene3D" id="1.20.960.30">
    <property type="match status" value="1"/>
</dbReference>
<feature type="repeat" description="WD" evidence="12">
    <location>
        <begin position="160"/>
        <end position="201"/>
    </location>
</feature>
<evidence type="ECO:0000256" key="3">
    <source>
        <dbReference type="ARBA" id="ARBA00022574"/>
    </source>
</evidence>
<protein>
    <submittedName>
        <fullName evidence="13">(spotted green pufferfish) hypothetical protein</fullName>
    </submittedName>
</protein>
<evidence type="ECO:0000256" key="2">
    <source>
        <dbReference type="ARBA" id="ARBA00022491"/>
    </source>
</evidence>
<dbReference type="EMBL" id="CAAE01014542">
    <property type="protein sequence ID" value="CAF97550.1"/>
    <property type="molecule type" value="Genomic_DNA"/>
</dbReference>
<feature type="repeat" description="WD" evidence="12">
    <location>
        <begin position="281"/>
        <end position="322"/>
    </location>
</feature>
<dbReference type="GO" id="GO:0003714">
    <property type="term" value="F:transcription corepressor activity"/>
    <property type="evidence" value="ECO:0007669"/>
    <property type="project" value="InterPro"/>
</dbReference>
<dbReference type="GO" id="GO:0006325">
    <property type="term" value="P:chromatin organization"/>
    <property type="evidence" value="ECO:0007669"/>
    <property type="project" value="UniProtKB-KW"/>
</dbReference>
<dbReference type="FunFam" id="1.20.960.30:FF:000001">
    <property type="entry name" value="F-box-like/WD repeat-containing protein TBL1XR1"/>
    <property type="match status" value="1"/>
</dbReference>
<dbReference type="InterPro" id="IPR020472">
    <property type="entry name" value="WD40_PAC1"/>
</dbReference>
<evidence type="ECO:0000256" key="1">
    <source>
        <dbReference type="ARBA" id="ARBA00004123"/>
    </source>
</evidence>
<dbReference type="Pfam" id="PF00400">
    <property type="entry name" value="WD40"/>
    <property type="match status" value="6"/>
</dbReference>
<dbReference type="PROSITE" id="PS50294">
    <property type="entry name" value="WD_REPEATS_REGION"/>
    <property type="match status" value="5"/>
</dbReference>
<keyword evidence="6" id="KW-0156">Chromatin regulator</keyword>
<dbReference type="InterPro" id="IPR001680">
    <property type="entry name" value="WD40_rpt"/>
</dbReference>
<name>Q4SP82_TETNG</name>
<dbReference type="InterPro" id="IPR006594">
    <property type="entry name" value="LisH"/>
</dbReference>
<keyword evidence="5" id="KW-0833">Ubl conjugation pathway</keyword>
<dbReference type="SUPFAM" id="SSF50978">
    <property type="entry name" value="WD40 repeat-like"/>
    <property type="match status" value="1"/>
</dbReference>
<dbReference type="FunFam" id="2.130.10.10:FF:002234">
    <property type="entry name" value="F-box-like/WD repeat-containing protein TBL1XR1"/>
    <property type="match status" value="1"/>
</dbReference>
<evidence type="ECO:0000256" key="11">
    <source>
        <dbReference type="ARBA" id="ARBA00025741"/>
    </source>
</evidence>
<accession>Q4SP82</accession>
<keyword evidence="8" id="KW-0010">Activator</keyword>
<feature type="repeat" description="WD" evidence="12">
    <location>
        <begin position="457"/>
        <end position="489"/>
    </location>
</feature>
<dbReference type="Pfam" id="PF08513">
    <property type="entry name" value="LisH"/>
    <property type="match status" value="1"/>
</dbReference>
<evidence type="ECO:0000256" key="7">
    <source>
        <dbReference type="ARBA" id="ARBA00023015"/>
    </source>
</evidence>
<keyword evidence="9" id="KW-0804">Transcription</keyword>
<feature type="non-terminal residue" evidence="13">
    <location>
        <position position="1"/>
    </location>
</feature>
<keyword evidence="7" id="KW-0805">Transcription regulation</keyword>
<dbReference type="InterPro" id="IPR015943">
    <property type="entry name" value="WD40/YVTN_repeat-like_dom_sf"/>
</dbReference>
<reference evidence="13" key="1">
    <citation type="journal article" date="2004" name="Nature">
        <title>Genome duplication in the teleost fish Tetraodon nigroviridis reveals the early vertebrate proto-karyotype.</title>
        <authorList>
            <person name="Jaillon O."/>
            <person name="Aury J.-M."/>
            <person name="Brunet F."/>
            <person name="Petit J.-L."/>
            <person name="Stange-Thomann N."/>
            <person name="Mauceli E."/>
            <person name="Bouneau L."/>
            <person name="Fischer C."/>
            <person name="Ozouf-Costaz C."/>
            <person name="Bernot A."/>
            <person name="Nicaud S."/>
            <person name="Jaffe D."/>
            <person name="Fisher S."/>
            <person name="Lutfalla G."/>
            <person name="Dossat C."/>
            <person name="Segurens B."/>
            <person name="Dasilva C."/>
            <person name="Salanoubat M."/>
            <person name="Levy M."/>
            <person name="Boudet N."/>
            <person name="Castellano S."/>
            <person name="Anthouard V."/>
            <person name="Jubin C."/>
            <person name="Castelli V."/>
            <person name="Katinka M."/>
            <person name="Vacherie B."/>
            <person name="Biemont C."/>
            <person name="Skalli Z."/>
            <person name="Cattolico L."/>
            <person name="Poulain J."/>
            <person name="De Berardinis V."/>
            <person name="Cruaud C."/>
            <person name="Duprat S."/>
            <person name="Brottier P."/>
            <person name="Coutanceau J.-P."/>
            <person name="Gouzy J."/>
            <person name="Parra G."/>
            <person name="Lardier G."/>
            <person name="Chapple C."/>
            <person name="McKernan K.J."/>
            <person name="McEwan P."/>
            <person name="Bosak S."/>
            <person name="Kellis M."/>
            <person name="Volff J.-N."/>
            <person name="Guigo R."/>
            <person name="Zody M.C."/>
            <person name="Mesirov J."/>
            <person name="Lindblad-Toh K."/>
            <person name="Birren B."/>
            <person name="Nusbaum C."/>
            <person name="Kahn D."/>
            <person name="Robinson-Rechavi M."/>
            <person name="Laudet V."/>
            <person name="Schachter V."/>
            <person name="Quetier F."/>
            <person name="Saurin W."/>
            <person name="Scarpelli C."/>
            <person name="Wincker P."/>
            <person name="Lander E.S."/>
            <person name="Weissenbach J."/>
            <person name="Roest Crollius H."/>
        </authorList>
    </citation>
    <scope>NUCLEOTIDE SEQUENCE [LARGE SCALE GENOMIC DNA]</scope>
</reference>
<dbReference type="PROSITE" id="PS00678">
    <property type="entry name" value="WD_REPEATS_1"/>
    <property type="match status" value="3"/>
</dbReference>
<dbReference type="GO" id="GO:0000976">
    <property type="term" value="F:transcription cis-regulatory region binding"/>
    <property type="evidence" value="ECO:0007669"/>
    <property type="project" value="UniProtKB-ARBA"/>
</dbReference>
<evidence type="ECO:0000256" key="8">
    <source>
        <dbReference type="ARBA" id="ARBA00023159"/>
    </source>
</evidence>
<organism evidence="13">
    <name type="scientific">Tetraodon nigroviridis</name>
    <name type="common">Spotted green pufferfish</name>
    <name type="synonym">Chelonodon nigroviridis</name>
    <dbReference type="NCBI Taxonomy" id="99883"/>
    <lineage>
        <taxon>Eukaryota</taxon>
        <taxon>Metazoa</taxon>
        <taxon>Chordata</taxon>
        <taxon>Craniata</taxon>
        <taxon>Vertebrata</taxon>
        <taxon>Euteleostomi</taxon>
        <taxon>Actinopterygii</taxon>
        <taxon>Neopterygii</taxon>
        <taxon>Teleostei</taxon>
        <taxon>Neoteleostei</taxon>
        <taxon>Acanthomorphata</taxon>
        <taxon>Eupercaria</taxon>
        <taxon>Tetraodontiformes</taxon>
        <taxon>Tetradontoidea</taxon>
        <taxon>Tetraodontidae</taxon>
        <taxon>Tetraodon</taxon>
    </lineage>
</organism>
<feature type="repeat" description="WD" evidence="12">
    <location>
        <begin position="406"/>
        <end position="456"/>
    </location>
</feature>
<evidence type="ECO:0000256" key="5">
    <source>
        <dbReference type="ARBA" id="ARBA00022786"/>
    </source>
</evidence>
<dbReference type="OrthoDB" id="1367865at2759"/>
<reference evidence="13" key="2">
    <citation type="submission" date="2004-02" db="EMBL/GenBank/DDBJ databases">
        <authorList>
            <consortium name="Genoscope"/>
            <consortium name="Whitehead Institute Centre for Genome Research"/>
        </authorList>
    </citation>
    <scope>NUCLEOTIDE SEQUENCE</scope>
</reference>
<evidence type="ECO:0000256" key="12">
    <source>
        <dbReference type="PROSITE-ProRule" id="PRU00221"/>
    </source>
</evidence>
<comment type="caution">
    <text evidence="13">The sequence shown here is derived from an EMBL/GenBank/DDBJ whole genome shotgun (WGS) entry which is preliminary data.</text>
</comment>
<dbReference type="SMART" id="SM00667">
    <property type="entry name" value="LisH"/>
    <property type="match status" value="1"/>
</dbReference>
<comment type="similarity">
    <text evidence="11">Belongs to the WD repeat EBI family.</text>
</comment>
<evidence type="ECO:0000256" key="9">
    <source>
        <dbReference type="ARBA" id="ARBA00023163"/>
    </source>
</evidence>
<dbReference type="GO" id="GO:0045944">
    <property type="term" value="P:positive regulation of transcription by RNA polymerase II"/>
    <property type="evidence" value="ECO:0007669"/>
    <property type="project" value="UniProtKB-ARBA"/>
</dbReference>
<evidence type="ECO:0000256" key="4">
    <source>
        <dbReference type="ARBA" id="ARBA00022737"/>
    </source>
</evidence>
<sequence>KMSISSDEVNFLVYRYLQESGFSHSAFTFGIESHISQSNINGALVPPAALISIIQKGLQYVEAEVSINEDGTLFDGRPIESLSLIDAVMPDVGSAKNGEGAANGEENGSHALASKLAHRGGPGEGRSQIPTLHVLCPDHHSDMMEVDRDVEIPQSKAMVLRGHESEVFICAWNPVNDLLASGSGDSTARIWNLSENSTGGSTQLVLRHCIREGGQDVPSNKDVTSLDWNVSLGARAQHPSAVGAIKESKSVLQSEGTLLATGSYDGFARIWTKDGNLASTLGQHKGPIFALKWNKKGNFILSAGVDKTTIIWDAHTGEAKQQFPFHSAPALDVDWQSNNTFASCSTDMCIHVCKLGQDRPVKTFQGHTNEVNAIKWDPTGSLLASCSDDMTLKIWSMKQDACVHDLQAHSKEIYTIKWSPTGPGTNNPGASLMLASASFDSTVRLWDVERGVCIHTLTCHQEPVYSVAFSPDGRHLASGSFDKCVHIWNTQVSPRSPRARACTAGFDTQRCVCVSGQTGALVHSYRGTGGIFEVCWNATGDKVGASASDGSVSGGAAGPLGAEPRRGVTQNCVSGCRFAF</sequence>
<dbReference type="InterPro" id="IPR045183">
    <property type="entry name" value="Ebi-like"/>
</dbReference>
<comment type="subcellular location">
    <subcellularLocation>
        <location evidence="1">Nucleus</location>
    </subcellularLocation>
</comment>
<dbReference type="InterPro" id="IPR019775">
    <property type="entry name" value="WD40_repeat_CS"/>
</dbReference>
<dbReference type="AlphaFoldDB" id="Q4SP82"/>
<dbReference type="GO" id="GO:0000118">
    <property type="term" value="C:histone deacetylase complex"/>
    <property type="evidence" value="ECO:0007669"/>
    <property type="project" value="TreeGrafter"/>
</dbReference>
<evidence type="ECO:0000256" key="6">
    <source>
        <dbReference type="ARBA" id="ARBA00022853"/>
    </source>
</evidence>
<feature type="repeat" description="WD" evidence="12">
    <location>
        <begin position="364"/>
        <end position="405"/>
    </location>
</feature>
<dbReference type="SMART" id="SM00320">
    <property type="entry name" value="WD40"/>
    <property type="match status" value="8"/>
</dbReference>